<keyword evidence="8" id="KW-1185">Reference proteome</keyword>
<dbReference type="GO" id="GO:0016926">
    <property type="term" value="P:protein desumoylation"/>
    <property type="evidence" value="ECO:0007669"/>
    <property type="project" value="TreeGrafter"/>
</dbReference>
<feature type="compositionally biased region" description="Low complexity" evidence="5">
    <location>
        <begin position="264"/>
        <end position="281"/>
    </location>
</feature>
<reference evidence="7 8" key="1">
    <citation type="submission" date="2015-01" db="EMBL/GenBank/DDBJ databases">
        <title>The Genome Sequence of Rhinocladiella mackenzie CBS 650.93.</title>
        <authorList>
            <consortium name="The Broad Institute Genomics Platform"/>
            <person name="Cuomo C."/>
            <person name="de Hoog S."/>
            <person name="Gorbushina A."/>
            <person name="Stielow B."/>
            <person name="Teixiera M."/>
            <person name="Abouelleil A."/>
            <person name="Chapman S.B."/>
            <person name="Priest M."/>
            <person name="Young S.K."/>
            <person name="Wortman J."/>
            <person name="Nusbaum C."/>
            <person name="Birren B."/>
        </authorList>
    </citation>
    <scope>NUCLEOTIDE SEQUENCE [LARGE SCALE GENOMIC DNA]</scope>
    <source>
        <strain evidence="7 8">CBS 650.93</strain>
    </source>
</reference>
<dbReference type="SUPFAM" id="SSF54001">
    <property type="entry name" value="Cysteine proteinases"/>
    <property type="match status" value="1"/>
</dbReference>
<evidence type="ECO:0000256" key="3">
    <source>
        <dbReference type="ARBA" id="ARBA00022801"/>
    </source>
</evidence>
<feature type="compositionally biased region" description="Polar residues" evidence="5">
    <location>
        <begin position="427"/>
        <end position="437"/>
    </location>
</feature>
<dbReference type="PROSITE" id="PS50600">
    <property type="entry name" value="ULP_PROTEASE"/>
    <property type="match status" value="1"/>
</dbReference>
<dbReference type="STRING" id="1442369.A0A0D2G672"/>
<dbReference type="Pfam" id="PF02902">
    <property type="entry name" value="Peptidase_C48"/>
    <property type="match status" value="1"/>
</dbReference>
<organism evidence="7 8">
    <name type="scientific">Rhinocladiella mackenziei CBS 650.93</name>
    <dbReference type="NCBI Taxonomy" id="1442369"/>
    <lineage>
        <taxon>Eukaryota</taxon>
        <taxon>Fungi</taxon>
        <taxon>Dikarya</taxon>
        <taxon>Ascomycota</taxon>
        <taxon>Pezizomycotina</taxon>
        <taxon>Eurotiomycetes</taxon>
        <taxon>Chaetothyriomycetidae</taxon>
        <taxon>Chaetothyriales</taxon>
        <taxon>Herpotrichiellaceae</taxon>
        <taxon>Rhinocladiella</taxon>
    </lineage>
</organism>
<feature type="domain" description="Ubiquitin-like protease family profile" evidence="6">
    <location>
        <begin position="636"/>
        <end position="837"/>
    </location>
</feature>
<sequence>MADNSSFMDWSPATPPPVHSPYQGDYMPGGWPVDSPTPPPTVGVFAIRTTPYGSILPAAKRICQGIGAAVTCGIHAAATVSKYTVDTTTTVVTVPTHYVARQVAQRQQEPRRLCRTRRHAQLRSLPESPWNRAIARADHRVREPAPPAQEGPSPSPSQVTPSLLPPTLHPSARNAIYHIPNFLPLAYKNPAQQRKERIAQKQGERIPASAFPGIPRLTPPPEQPIQRIQTPVDRPYAPLPQPKRLQTPYPVLTPLPVTPPSPPTSATTPLSVPSSRSSPSPGAQLQRELEAAHDSDSDTSSTYSTTWNPKKRKLRKQGSRASEETEKPATTKRVHTTGPKLHSPKTSTPTPTPAIVIQETASSPTGIEAPASANTTLLSPPRVKRRRVSTPTTVETKNSLKTPKTPESDISSTCEYSPGISMPGNIQAKSPNESDISSAYFGTPPDPVEDARLFGMIMAGSGSPTPGPKASTTSEELQATQKNTATSESKENETHDHKETKTAEAIPEIPQAVSTFVRGNIQPESADRRIVATKDVQEGSAQQSPNAPAAEPATPEKEESSTAQTAPYTKSTGVAGQNDDIKLDKADVNTPEQKLAKLTLEDQTTPDQPTPKATPHSSEKTQRLTRAVAKRLRQIEEVQDYDIAPLSEEWEKKVQTALRQGHGDYKASDLIRVVPLTQGYGTSNWLNDEVINGYLKLIVAHGKRSDRPTQVPTHHAFVSFFYDNLATRGYGSVKRWATRAKIGGKNLLETENVFIPINSGAHWTLCVVSGKNRIIAYYDSMGGNGKNYVDTVKKWVKEELGSAYKEEEWKLEYKGRTPLQQNMDDCGVFAVTSARQIMLGLTPMSYEASKIPLQRRRIIAELINGALIKSNE</sequence>
<gene>
    <name evidence="7" type="ORF">Z518_01524</name>
</gene>
<feature type="compositionally biased region" description="Polar residues" evidence="5">
    <location>
        <begin position="561"/>
        <end position="575"/>
    </location>
</feature>
<dbReference type="GeneID" id="25289595"/>
<feature type="compositionally biased region" description="Pro residues" evidence="5">
    <location>
        <begin position="251"/>
        <end position="263"/>
    </location>
</feature>
<feature type="compositionally biased region" description="Polar residues" evidence="5">
    <location>
        <begin position="470"/>
        <end position="487"/>
    </location>
</feature>
<feature type="region of interest" description="Disordered" evidence="5">
    <location>
        <begin position="193"/>
        <end position="623"/>
    </location>
</feature>
<name>A0A0D2G672_9EURO</name>
<dbReference type="Gene3D" id="3.40.395.10">
    <property type="entry name" value="Adenoviral Proteinase, Chain A"/>
    <property type="match status" value="1"/>
</dbReference>
<proteinExistence type="inferred from homology"/>
<evidence type="ECO:0000256" key="2">
    <source>
        <dbReference type="ARBA" id="ARBA00022670"/>
    </source>
</evidence>
<feature type="region of interest" description="Disordered" evidence="5">
    <location>
        <begin position="1"/>
        <end position="21"/>
    </location>
</feature>
<dbReference type="VEuPathDB" id="FungiDB:Z518_01524"/>
<dbReference type="PANTHER" id="PTHR12606">
    <property type="entry name" value="SENTRIN/SUMO-SPECIFIC PROTEASE"/>
    <property type="match status" value="1"/>
</dbReference>
<feature type="compositionally biased region" description="Basic and acidic residues" evidence="5">
    <location>
        <begin position="193"/>
        <end position="204"/>
    </location>
</feature>
<evidence type="ECO:0000256" key="1">
    <source>
        <dbReference type="ARBA" id="ARBA00005234"/>
    </source>
</evidence>
<evidence type="ECO:0000259" key="6">
    <source>
        <dbReference type="PROSITE" id="PS50600"/>
    </source>
</evidence>
<accession>A0A0D2G672</accession>
<keyword evidence="3" id="KW-0378">Hydrolase</keyword>
<feature type="compositionally biased region" description="Basic residues" evidence="5">
    <location>
        <begin position="309"/>
        <end position="318"/>
    </location>
</feature>
<dbReference type="EMBL" id="KN847475">
    <property type="protein sequence ID" value="KIX10442.1"/>
    <property type="molecule type" value="Genomic_DNA"/>
</dbReference>
<dbReference type="Proteomes" id="UP000053617">
    <property type="component" value="Unassembled WGS sequence"/>
</dbReference>
<evidence type="ECO:0000313" key="7">
    <source>
        <dbReference type="EMBL" id="KIX10442.1"/>
    </source>
</evidence>
<dbReference type="InterPro" id="IPR038765">
    <property type="entry name" value="Papain-like_cys_pep_sf"/>
</dbReference>
<feature type="compositionally biased region" description="Pro residues" evidence="5">
    <location>
        <begin position="144"/>
        <end position="155"/>
    </location>
</feature>
<keyword evidence="4" id="KW-0788">Thiol protease</keyword>
<feature type="region of interest" description="Disordered" evidence="5">
    <location>
        <begin position="142"/>
        <end position="168"/>
    </location>
</feature>
<dbReference type="InterPro" id="IPR003653">
    <property type="entry name" value="Peptidase_C48_C"/>
</dbReference>
<dbReference type="PANTHER" id="PTHR12606:SF141">
    <property type="entry name" value="GH15225P-RELATED"/>
    <property type="match status" value="1"/>
</dbReference>
<protein>
    <submittedName>
        <fullName evidence="7">Rhinocladiella mackenziei CBS 650.93 unplaced genomic scaffold supercont1.1, whole genome shotgun sequence</fullName>
    </submittedName>
</protein>
<dbReference type="RefSeq" id="XP_013277578.1">
    <property type="nucleotide sequence ID" value="XM_013422124.1"/>
</dbReference>
<feature type="compositionally biased region" description="Basic and acidic residues" evidence="5">
    <location>
        <begin position="287"/>
        <end position="296"/>
    </location>
</feature>
<evidence type="ECO:0000313" key="8">
    <source>
        <dbReference type="Proteomes" id="UP000053617"/>
    </source>
</evidence>
<evidence type="ECO:0000256" key="4">
    <source>
        <dbReference type="ARBA" id="ARBA00022807"/>
    </source>
</evidence>
<dbReference type="GO" id="GO:0006508">
    <property type="term" value="P:proteolysis"/>
    <property type="evidence" value="ECO:0007669"/>
    <property type="project" value="UniProtKB-KW"/>
</dbReference>
<feature type="compositionally biased region" description="Basic and acidic residues" evidence="5">
    <location>
        <begin position="488"/>
        <end position="502"/>
    </location>
</feature>
<dbReference type="HOGENOM" id="CLU_015732_0_0_1"/>
<comment type="similarity">
    <text evidence="1">Belongs to the peptidase C48 family.</text>
</comment>
<feature type="compositionally biased region" description="Polar residues" evidence="5">
    <location>
        <begin position="389"/>
        <end position="402"/>
    </location>
</feature>
<dbReference type="GO" id="GO:0016929">
    <property type="term" value="F:deSUMOylase activity"/>
    <property type="evidence" value="ECO:0007669"/>
    <property type="project" value="TreeGrafter"/>
</dbReference>
<dbReference type="AlphaFoldDB" id="A0A0D2G672"/>
<dbReference type="GO" id="GO:0005634">
    <property type="term" value="C:nucleus"/>
    <property type="evidence" value="ECO:0007669"/>
    <property type="project" value="TreeGrafter"/>
</dbReference>
<feature type="compositionally biased region" description="Basic and acidic residues" evidence="5">
    <location>
        <begin position="525"/>
        <end position="537"/>
    </location>
</feature>
<keyword evidence="2" id="KW-0645">Protease</keyword>
<evidence type="ECO:0000256" key="5">
    <source>
        <dbReference type="SAM" id="MobiDB-lite"/>
    </source>
</evidence>
<dbReference type="OrthoDB" id="1939479at2759"/>